<feature type="compositionally biased region" description="Low complexity" evidence="1">
    <location>
        <begin position="40"/>
        <end position="51"/>
    </location>
</feature>
<feature type="compositionally biased region" description="Low complexity" evidence="1">
    <location>
        <begin position="573"/>
        <end position="585"/>
    </location>
</feature>
<feature type="region of interest" description="Disordered" evidence="1">
    <location>
        <begin position="519"/>
        <end position="609"/>
    </location>
</feature>
<feature type="compositionally biased region" description="Polar residues" evidence="1">
    <location>
        <begin position="234"/>
        <end position="249"/>
    </location>
</feature>
<dbReference type="Proteomes" id="UP000027002">
    <property type="component" value="Chromosome 3"/>
</dbReference>
<feature type="compositionally biased region" description="Polar residues" evidence="1">
    <location>
        <begin position="411"/>
        <end position="423"/>
    </location>
</feature>
<accession>A0A8E5MH46</accession>
<feature type="compositionally biased region" description="Polar residues" evidence="1">
    <location>
        <begin position="479"/>
        <end position="492"/>
    </location>
</feature>
<feature type="compositionally biased region" description="Basic and acidic residues" evidence="1">
    <location>
        <begin position="90"/>
        <end position="99"/>
    </location>
</feature>
<evidence type="ECO:0000256" key="1">
    <source>
        <dbReference type="SAM" id="MobiDB-lite"/>
    </source>
</evidence>
<dbReference type="RefSeq" id="XP_042997821.1">
    <property type="nucleotide sequence ID" value="XM_043141887.1"/>
</dbReference>
<name>A0A8E5MH46_USTVR</name>
<dbReference type="AlphaFoldDB" id="A0A8E5MH46"/>
<feature type="compositionally biased region" description="Pro residues" evidence="1">
    <location>
        <begin position="109"/>
        <end position="127"/>
    </location>
</feature>
<feature type="region of interest" description="Disordered" evidence="1">
    <location>
        <begin position="89"/>
        <end position="156"/>
    </location>
</feature>
<protein>
    <submittedName>
        <fullName evidence="2">Uncharacterized protein</fullName>
    </submittedName>
</protein>
<feature type="compositionally biased region" description="Low complexity" evidence="1">
    <location>
        <begin position="146"/>
        <end position="155"/>
    </location>
</feature>
<feature type="compositionally biased region" description="Basic and acidic residues" evidence="1">
    <location>
        <begin position="445"/>
        <end position="474"/>
    </location>
</feature>
<dbReference type="OrthoDB" id="5417386at2759"/>
<proteinExistence type="predicted"/>
<feature type="region of interest" description="Disordered" evidence="1">
    <location>
        <begin position="724"/>
        <end position="745"/>
    </location>
</feature>
<feature type="region of interest" description="Disordered" evidence="1">
    <location>
        <begin position="234"/>
        <end position="269"/>
    </location>
</feature>
<feature type="region of interest" description="Disordered" evidence="1">
    <location>
        <begin position="357"/>
        <end position="503"/>
    </location>
</feature>
<organism evidence="2 3">
    <name type="scientific">Ustilaginoidea virens</name>
    <name type="common">Rice false smut fungus</name>
    <name type="synonym">Villosiclava virens</name>
    <dbReference type="NCBI Taxonomy" id="1159556"/>
    <lineage>
        <taxon>Eukaryota</taxon>
        <taxon>Fungi</taxon>
        <taxon>Dikarya</taxon>
        <taxon>Ascomycota</taxon>
        <taxon>Pezizomycotina</taxon>
        <taxon>Sordariomycetes</taxon>
        <taxon>Hypocreomycetidae</taxon>
        <taxon>Hypocreales</taxon>
        <taxon>Clavicipitaceae</taxon>
        <taxon>Ustilaginoidea</taxon>
    </lineage>
</organism>
<feature type="region of interest" description="Disordered" evidence="1">
    <location>
        <begin position="18"/>
        <end position="51"/>
    </location>
</feature>
<dbReference type="GeneID" id="66065167"/>
<feature type="compositionally biased region" description="Basic and acidic residues" evidence="1">
    <location>
        <begin position="382"/>
        <end position="393"/>
    </location>
</feature>
<feature type="compositionally biased region" description="Low complexity" evidence="1">
    <location>
        <begin position="18"/>
        <end position="28"/>
    </location>
</feature>
<feature type="region of interest" description="Disordered" evidence="1">
    <location>
        <begin position="297"/>
        <end position="331"/>
    </location>
</feature>
<keyword evidence="3" id="KW-1185">Reference proteome</keyword>
<sequence length="771" mass="83075">MCRPSSRNKFDCFTASSFPAPFPAATPRSRAKTLKEDAAEAAQAAEAGGRPPAGLLLSCRVAALIARACHRPSAIGHLHDTMLAQEEEEIHAPRRRDDVPAPAYFLNNHPPPPANSMPTTTPPPPPPPEHEDDVQVRGRFSKSKSIRSSSKSLPSKSRHIWLPDSAVAGVTLAGHRHIAISIPLEATPFGQDARSQYPVLSHDLQMGTPSKAPVRTFTNDKGVVTVLRPLVSQEHGTNMPTTASKQRLPSSAVPLNQKPLPLPPRDPTANFGRQPVDYIGVLPMAFDTSLLDDCNVPWNIPSSQSGDKASTHDRPSPPPPQKPAAPARVSSTKINHIATAAKSLDGMMLVPHQAKHMPSVARGRHLSGSTGPGKSVAATLDKGGKDESRDEQPKSTSGPLYDGAPPALSRKGSSISGANSATQAGPPLAEEAHSRPSKTPSLARSRKEIVREKRRRDLEAMLRAKTKEQHDDRLATPGAAQQHSATGFSSWASRPPTPTPTTALTMSSLMVVMDVEPCPEDEVDASQRPKSPPCQDTAMHRPKSPGSLPDLNDPNMPTPPTSAHGSPRQQRRSSSSSSSSSSNNNNRDRTLLTRPQESNGNEERERKVRNVIAMAKAKATARRLALGSATCQDGAVSQADMEAKPRYEAHEEHRLWDMEHRLRRLERNGDIWLEALVPVLNSMSSAMMATKDRPPEAVGDVVSGEETFGDASWIKGELERMAGKRYDDGAPSDCLSRGDDTSGLRSIEPLMRELAGGPRRWKSTAVTSGKS</sequence>
<reference evidence="2" key="1">
    <citation type="submission" date="2020-03" db="EMBL/GenBank/DDBJ databases">
        <title>A mixture of massive structural variations and highly conserved coding sequences in Ustilaginoidea virens genome.</title>
        <authorList>
            <person name="Zhang K."/>
            <person name="Zhao Z."/>
            <person name="Zhang Z."/>
            <person name="Li Y."/>
            <person name="Hsiang T."/>
            <person name="Sun W."/>
        </authorList>
    </citation>
    <scope>NUCLEOTIDE SEQUENCE</scope>
    <source>
        <strain evidence="2">UV-8b</strain>
    </source>
</reference>
<gene>
    <name evidence="2" type="ORF">UV8b_04389</name>
</gene>
<dbReference type="KEGG" id="uvi:66065167"/>
<evidence type="ECO:0000313" key="3">
    <source>
        <dbReference type="Proteomes" id="UP000027002"/>
    </source>
</evidence>
<dbReference type="EMBL" id="CP072755">
    <property type="protein sequence ID" value="QUC20148.1"/>
    <property type="molecule type" value="Genomic_DNA"/>
</dbReference>
<evidence type="ECO:0000313" key="2">
    <source>
        <dbReference type="EMBL" id="QUC20148.1"/>
    </source>
</evidence>